<dbReference type="Proteomes" id="UP000663852">
    <property type="component" value="Unassembled WGS sequence"/>
</dbReference>
<dbReference type="OrthoDB" id="10012248at2759"/>
<evidence type="ECO:0000313" key="3">
    <source>
        <dbReference type="Proteomes" id="UP000663828"/>
    </source>
</evidence>
<accession>A0A816B4D3</accession>
<evidence type="ECO:0000313" key="1">
    <source>
        <dbReference type="EMBL" id="CAF0863860.1"/>
    </source>
</evidence>
<reference evidence="2" key="1">
    <citation type="submission" date="2021-02" db="EMBL/GenBank/DDBJ databases">
        <authorList>
            <person name="Nowell W R."/>
        </authorList>
    </citation>
    <scope>NUCLEOTIDE SEQUENCE</scope>
</reference>
<evidence type="ECO:0000313" key="2">
    <source>
        <dbReference type="EMBL" id="CAF1605400.1"/>
    </source>
</evidence>
<sequence length="341" mass="39258">MGTTLSSKKDFNRVLAQQPIASITIPRFDLLQATQSETSIGPIPNPIPELISKPAGQREDEIELSWGVDSFVNTSSLYPDLSYIFLNQIPPKHMDNDPPSDRTTNNNTAIISRSVTDEYDQNTIGNDCTSCAQPKNPIIERNGKQFVARVKQRTERRYVEYLDESTQKKRLFEVIDYVPYRIVEPYKNQSQISLEQESFPTTFQPSRRSNRAATTLPTTADNLSDVSTSDEIEYFSETDSFEFDDQEYETIRPEDINRARNINTIDDAYERNRDIYHEVVGRYELPATIPNPSTMSINPDFQHYRHSSSDISQYISNLPYNQTNLNQNHLYTHINNNVSYI</sequence>
<dbReference type="Proteomes" id="UP000663828">
    <property type="component" value="Unassembled WGS sequence"/>
</dbReference>
<organism evidence="2 3">
    <name type="scientific">Adineta ricciae</name>
    <name type="common">Rotifer</name>
    <dbReference type="NCBI Taxonomy" id="249248"/>
    <lineage>
        <taxon>Eukaryota</taxon>
        <taxon>Metazoa</taxon>
        <taxon>Spiralia</taxon>
        <taxon>Gnathifera</taxon>
        <taxon>Rotifera</taxon>
        <taxon>Eurotatoria</taxon>
        <taxon>Bdelloidea</taxon>
        <taxon>Adinetida</taxon>
        <taxon>Adinetidae</taxon>
        <taxon>Adineta</taxon>
    </lineage>
</organism>
<protein>
    <submittedName>
        <fullName evidence="2">Uncharacterized protein</fullName>
    </submittedName>
</protein>
<keyword evidence="3" id="KW-1185">Reference proteome</keyword>
<proteinExistence type="predicted"/>
<comment type="caution">
    <text evidence="2">The sequence shown here is derived from an EMBL/GenBank/DDBJ whole genome shotgun (WGS) entry which is preliminary data.</text>
</comment>
<dbReference type="EMBL" id="CAJNOJ010000025">
    <property type="protein sequence ID" value="CAF0863860.1"/>
    <property type="molecule type" value="Genomic_DNA"/>
</dbReference>
<dbReference type="EMBL" id="CAJNOR010006867">
    <property type="protein sequence ID" value="CAF1605400.1"/>
    <property type="molecule type" value="Genomic_DNA"/>
</dbReference>
<name>A0A816B4D3_ADIRI</name>
<gene>
    <name evidence="1" type="ORF">EDS130_LOCUS7945</name>
    <name evidence="2" type="ORF">XAT740_LOCUS48218</name>
</gene>
<dbReference type="AlphaFoldDB" id="A0A816B4D3"/>